<name>A0ACB7FJR8_NIBAL</name>
<comment type="caution">
    <text evidence="1">The sequence shown here is derived from an EMBL/GenBank/DDBJ whole genome shotgun (WGS) entry which is preliminary data.</text>
</comment>
<gene>
    <name evidence="1" type="ORF">GBF38_003029</name>
</gene>
<sequence>MATRPTTTEATTTTTTTEASTTRPMATRPTTTEATAPESGAPGSTFEPNRTTTELGKRRKKREVDSDESQESKEMESSLEEILAHEENLFDEEEMEEEDNRTDSDEESGEDGEDEQDSTESGERKKRYVRRWKPKKKSIGYYGLFQLSDSYFCDSGYRWSRNRCQTSCSVLGCSVAEGRIVSKCELKVKLTDKLGDQAEKNGMDVDKFITNIVCHVEYASGFNTSAVNELTIPNTVWTLYGLFQLSNHLVCNDGTTKMPNICGMDCNELIDDNIEDDLACLVILFKHCVIELIYQCKGAEPSEYFKECAA</sequence>
<evidence type="ECO:0000313" key="2">
    <source>
        <dbReference type="Proteomes" id="UP000805704"/>
    </source>
</evidence>
<keyword evidence="2" id="KW-1185">Reference proteome</keyword>
<reference evidence="1" key="1">
    <citation type="submission" date="2020-04" db="EMBL/GenBank/DDBJ databases">
        <title>A chromosome-scale assembly and high-density genetic map of the yellow drum (Nibea albiflora) genome.</title>
        <authorList>
            <person name="Xu D."/>
            <person name="Zhang W."/>
            <person name="Chen R."/>
            <person name="Tan P."/>
            <person name="Wang L."/>
            <person name="Song H."/>
            <person name="Tian L."/>
            <person name="Zhu Q."/>
            <person name="Wang B."/>
        </authorList>
    </citation>
    <scope>NUCLEOTIDE SEQUENCE</scope>
    <source>
        <strain evidence="1">ZJHYS-2018</strain>
    </source>
</reference>
<dbReference type="Proteomes" id="UP000805704">
    <property type="component" value="Chromosome 1"/>
</dbReference>
<proteinExistence type="predicted"/>
<organism evidence="1 2">
    <name type="scientific">Nibea albiflora</name>
    <name type="common">Yellow drum</name>
    <name type="synonym">Corvina albiflora</name>
    <dbReference type="NCBI Taxonomy" id="240163"/>
    <lineage>
        <taxon>Eukaryota</taxon>
        <taxon>Metazoa</taxon>
        <taxon>Chordata</taxon>
        <taxon>Craniata</taxon>
        <taxon>Vertebrata</taxon>
        <taxon>Euteleostomi</taxon>
        <taxon>Actinopterygii</taxon>
        <taxon>Neopterygii</taxon>
        <taxon>Teleostei</taxon>
        <taxon>Neoteleostei</taxon>
        <taxon>Acanthomorphata</taxon>
        <taxon>Eupercaria</taxon>
        <taxon>Sciaenidae</taxon>
        <taxon>Nibea</taxon>
    </lineage>
</organism>
<evidence type="ECO:0000313" key="1">
    <source>
        <dbReference type="EMBL" id="KAG8014531.1"/>
    </source>
</evidence>
<dbReference type="EMBL" id="CM024789">
    <property type="protein sequence ID" value="KAG8014531.1"/>
    <property type="molecule type" value="Genomic_DNA"/>
</dbReference>
<protein>
    <submittedName>
        <fullName evidence="1">Lysozyme C</fullName>
    </submittedName>
</protein>
<accession>A0ACB7FJR8</accession>